<keyword evidence="8" id="KW-0630">Potassium</keyword>
<organism evidence="16">
    <name type="scientific">Notodromas monacha</name>
    <dbReference type="NCBI Taxonomy" id="399045"/>
    <lineage>
        <taxon>Eukaryota</taxon>
        <taxon>Metazoa</taxon>
        <taxon>Ecdysozoa</taxon>
        <taxon>Arthropoda</taxon>
        <taxon>Crustacea</taxon>
        <taxon>Oligostraca</taxon>
        <taxon>Ostracoda</taxon>
        <taxon>Podocopa</taxon>
        <taxon>Podocopida</taxon>
        <taxon>Cypridocopina</taxon>
        <taxon>Cypridoidea</taxon>
        <taxon>Cyprididae</taxon>
        <taxon>Notodromas</taxon>
    </lineage>
</organism>
<dbReference type="PANTHER" id="PTHR43394">
    <property type="entry name" value="ATP-DEPENDENT PERMEASE MDL1, MITOCHONDRIAL"/>
    <property type="match status" value="1"/>
</dbReference>
<evidence type="ECO:0000256" key="5">
    <source>
        <dbReference type="ARBA" id="ARBA00022692"/>
    </source>
</evidence>
<name>A0A7R9BKC0_9CRUS</name>
<dbReference type="InterPro" id="IPR017871">
    <property type="entry name" value="ABC_transporter-like_CS"/>
</dbReference>
<dbReference type="GO" id="GO:0090374">
    <property type="term" value="P:oligopeptide export from mitochondrion"/>
    <property type="evidence" value="ECO:0007669"/>
    <property type="project" value="TreeGrafter"/>
</dbReference>
<keyword evidence="4" id="KW-0633">Potassium transport</keyword>
<dbReference type="CDD" id="cd03249">
    <property type="entry name" value="ABC_MTABC3_MDL1_MDL2"/>
    <property type="match status" value="1"/>
</dbReference>
<dbReference type="AlphaFoldDB" id="A0A7R9BKC0"/>
<dbReference type="PANTHER" id="PTHR43394:SF17">
    <property type="entry name" value="MITOCHONDRIAL POTASSIUM CHANNEL ATP-BINDING SUBUNIT"/>
    <property type="match status" value="1"/>
</dbReference>
<dbReference type="PROSITE" id="PS50893">
    <property type="entry name" value="ABC_TRANSPORTER_2"/>
    <property type="match status" value="1"/>
</dbReference>
<sequence>MNTQPFILLIPKLHGLVQFEDVGFSYPNHLRKNELVLKGLCLELKPGQTVALCGPSGGGKSTIAALLERFYDTSEGRVLIDNADIRSLDPTWLRTNVIGYISQDPVLFATSIKENIRYGRPSASEAEVMEAAKMANAHDFISSFPDGYDTMVGERGVALSGGQKQRITIARALLKDPKILILDEATSALDTESEAIVQQALDKAMEGRTTLVIAHRLSTIRNADVIAVIVRGELVESGSHEELLTKRGVYWQLIAAQSSAAGSSVAASLFS</sequence>
<evidence type="ECO:0000256" key="3">
    <source>
        <dbReference type="ARBA" id="ARBA00022448"/>
    </source>
</evidence>
<feature type="domain" description="ABC transporter" evidence="15">
    <location>
        <begin position="17"/>
        <end position="256"/>
    </location>
</feature>
<keyword evidence="3" id="KW-0813">Transport</keyword>
<dbReference type="SUPFAM" id="SSF52540">
    <property type="entry name" value="P-loop containing nucleoside triphosphate hydrolases"/>
    <property type="match status" value="1"/>
</dbReference>
<reference evidence="16" key="1">
    <citation type="submission" date="2020-11" db="EMBL/GenBank/DDBJ databases">
        <authorList>
            <person name="Tran Van P."/>
        </authorList>
    </citation>
    <scope>NUCLEOTIDE SEQUENCE</scope>
</reference>
<comment type="subcellular location">
    <subcellularLocation>
        <location evidence="1">Mitochondrion inner membrane</location>
        <topology evidence="1">Multi-pass membrane protein</topology>
    </subcellularLocation>
</comment>
<dbReference type="InterPro" id="IPR003439">
    <property type="entry name" value="ABC_transporter-like_ATP-bd"/>
</dbReference>
<evidence type="ECO:0000256" key="12">
    <source>
        <dbReference type="ARBA" id="ARBA00040439"/>
    </source>
</evidence>
<evidence type="ECO:0000256" key="2">
    <source>
        <dbReference type="ARBA" id="ARBA00007577"/>
    </source>
</evidence>
<evidence type="ECO:0000256" key="1">
    <source>
        <dbReference type="ARBA" id="ARBA00004448"/>
    </source>
</evidence>
<dbReference type="InterPro" id="IPR039421">
    <property type="entry name" value="Type_1_exporter"/>
</dbReference>
<evidence type="ECO:0000313" key="16">
    <source>
        <dbReference type="EMBL" id="CAD7276141.1"/>
    </source>
</evidence>
<dbReference type="OrthoDB" id="6376127at2759"/>
<evidence type="ECO:0000256" key="6">
    <source>
        <dbReference type="ARBA" id="ARBA00022741"/>
    </source>
</evidence>
<keyword evidence="5" id="KW-0812">Transmembrane</keyword>
<evidence type="ECO:0000256" key="9">
    <source>
        <dbReference type="ARBA" id="ARBA00022989"/>
    </source>
</evidence>
<keyword evidence="6" id="KW-0547">Nucleotide-binding</keyword>
<dbReference type="GO" id="GO:0015421">
    <property type="term" value="F:ABC-type oligopeptide transporter activity"/>
    <property type="evidence" value="ECO:0007669"/>
    <property type="project" value="TreeGrafter"/>
</dbReference>
<accession>A0A7R9BKC0</accession>
<evidence type="ECO:0000256" key="13">
    <source>
        <dbReference type="ARBA" id="ARBA00041416"/>
    </source>
</evidence>
<comment type="similarity">
    <text evidence="2">Belongs to the ABC transporter superfamily. ABCB family. Multidrug resistance exporter (TC 3.A.1.201) subfamily.</text>
</comment>
<dbReference type="GO" id="GO:0005524">
    <property type="term" value="F:ATP binding"/>
    <property type="evidence" value="ECO:0007669"/>
    <property type="project" value="UniProtKB-KW"/>
</dbReference>
<dbReference type="GO" id="GO:0006813">
    <property type="term" value="P:potassium ion transport"/>
    <property type="evidence" value="ECO:0007669"/>
    <property type="project" value="UniProtKB-KW"/>
</dbReference>
<keyword evidence="11" id="KW-0472">Membrane</keyword>
<protein>
    <recommendedName>
        <fullName evidence="12">Mitochondrial potassium channel ATP-binding subunit</fullName>
    </recommendedName>
    <alternativeName>
        <fullName evidence="14">ATP-binding cassette sub-family B member 8, mitochondrial</fullName>
    </alternativeName>
    <alternativeName>
        <fullName evidence="13">Mitochondrial sulfonylurea-receptor</fullName>
    </alternativeName>
</protein>
<dbReference type="SMART" id="SM00382">
    <property type="entry name" value="AAA"/>
    <property type="match status" value="1"/>
</dbReference>
<evidence type="ECO:0000259" key="15">
    <source>
        <dbReference type="PROSITE" id="PS50893"/>
    </source>
</evidence>
<keyword evidence="7" id="KW-0067">ATP-binding</keyword>
<dbReference type="EMBL" id="OA882599">
    <property type="protein sequence ID" value="CAD7276141.1"/>
    <property type="molecule type" value="Genomic_DNA"/>
</dbReference>
<gene>
    <name evidence="16" type="ORF">NMOB1V02_LOCUS3917</name>
</gene>
<dbReference type="GO" id="GO:0005743">
    <property type="term" value="C:mitochondrial inner membrane"/>
    <property type="evidence" value="ECO:0007669"/>
    <property type="project" value="UniProtKB-SubCell"/>
</dbReference>
<evidence type="ECO:0000256" key="11">
    <source>
        <dbReference type="ARBA" id="ARBA00023136"/>
    </source>
</evidence>
<keyword evidence="10" id="KW-0406">Ion transport</keyword>
<dbReference type="GO" id="GO:0016887">
    <property type="term" value="F:ATP hydrolysis activity"/>
    <property type="evidence" value="ECO:0007669"/>
    <property type="project" value="InterPro"/>
</dbReference>
<evidence type="ECO:0000256" key="4">
    <source>
        <dbReference type="ARBA" id="ARBA00022538"/>
    </source>
</evidence>
<keyword evidence="17" id="KW-1185">Reference proteome</keyword>
<evidence type="ECO:0000256" key="8">
    <source>
        <dbReference type="ARBA" id="ARBA00022958"/>
    </source>
</evidence>
<evidence type="ECO:0000313" key="17">
    <source>
        <dbReference type="Proteomes" id="UP000678499"/>
    </source>
</evidence>
<keyword evidence="9" id="KW-1133">Transmembrane helix</keyword>
<dbReference type="Pfam" id="PF00005">
    <property type="entry name" value="ABC_tran"/>
    <property type="match status" value="1"/>
</dbReference>
<dbReference type="PROSITE" id="PS00211">
    <property type="entry name" value="ABC_TRANSPORTER_1"/>
    <property type="match status" value="1"/>
</dbReference>
<dbReference type="InterPro" id="IPR027417">
    <property type="entry name" value="P-loop_NTPase"/>
</dbReference>
<proteinExistence type="inferred from homology"/>
<dbReference type="Gene3D" id="3.40.50.300">
    <property type="entry name" value="P-loop containing nucleotide triphosphate hydrolases"/>
    <property type="match status" value="1"/>
</dbReference>
<evidence type="ECO:0000256" key="14">
    <source>
        <dbReference type="ARBA" id="ARBA00042968"/>
    </source>
</evidence>
<evidence type="ECO:0000256" key="7">
    <source>
        <dbReference type="ARBA" id="ARBA00022840"/>
    </source>
</evidence>
<evidence type="ECO:0000256" key="10">
    <source>
        <dbReference type="ARBA" id="ARBA00023065"/>
    </source>
</evidence>
<dbReference type="InterPro" id="IPR003593">
    <property type="entry name" value="AAA+_ATPase"/>
</dbReference>
<dbReference type="Proteomes" id="UP000678499">
    <property type="component" value="Unassembled WGS sequence"/>
</dbReference>
<dbReference type="FunFam" id="3.40.50.300:FF:000403">
    <property type="entry name" value="ATP-binding cassette sub-family B member 8, mitochondrial"/>
    <property type="match status" value="1"/>
</dbReference>
<dbReference type="EMBL" id="CAJPEX010000562">
    <property type="protein sequence ID" value="CAG0916293.1"/>
    <property type="molecule type" value="Genomic_DNA"/>
</dbReference>